<protein>
    <recommendedName>
        <fullName evidence="4">ATP-binding protein</fullName>
    </recommendedName>
</protein>
<name>A0A3M4SD55_9PSED</name>
<evidence type="ECO:0000256" key="1">
    <source>
        <dbReference type="SAM" id="MobiDB-lite"/>
    </source>
</evidence>
<dbReference type="RefSeq" id="WP_122282989.1">
    <property type="nucleotide sequence ID" value="NZ_RBRQ01000094.1"/>
</dbReference>
<accession>A0A3M4SD55</accession>
<evidence type="ECO:0008006" key="4">
    <source>
        <dbReference type="Google" id="ProtNLM"/>
    </source>
</evidence>
<sequence length="581" mass="65609">MKKAQEINVDTRPSKAVVVDSLTRDISVEACIFDLIDNSIDAARNTMFKINPELGESILPESYSGYKITIFMSGDVFSIEDNCGGIAIPHLEKSVLRFGERSAHNLGIGVFGVGLNRAIFRIGRQTNLDTDTGLERSVLEFDTEEYLATEDWDIKAERHPSRGIVGTKISISAFTNETSQLFAGRDWVRDIMLEAGRRYGRFIDKGLLININNDDVDSHIVRIRPDSPYGIDSKFFKVSGDISVFIESGQHLHHRFSAEPDYNKSKNTVLTADYGWNVFCNERAVLISDRTRKSGWLTKFHSEFYGFVGHVYFTCKDPSRLPWNTTKSDVDLNNVAYHAALDDMTKFALNWRKNSGDAKQKRRDLEPLSPAPGGNPNPIPSPNPAGKPASNPQPNPASNPKPKTPIKKPIQKIDHNQFITVLPQDIDQRYCYDKHLALVHEAQRLNLGDLTYAGLVLIRMLFEASAICFLKRRDIYGELREAVVVSRNAERGKSSRKLLTPKEERNVEPTVDEIILFLQGSESVWDDSIKNKIKHSLTKFSAFKPTLNSAAHNTFQMLNKYEAFNVRDAVLPILRYLIETE</sequence>
<dbReference type="EMBL" id="RBRQ01000094">
    <property type="protein sequence ID" value="RMR12526.1"/>
    <property type="molecule type" value="Genomic_DNA"/>
</dbReference>
<organism evidence="2 3">
    <name type="scientific">Pseudomonas syringae pv. primulae</name>
    <dbReference type="NCBI Taxonomy" id="251707"/>
    <lineage>
        <taxon>Bacteria</taxon>
        <taxon>Pseudomonadati</taxon>
        <taxon>Pseudomonadota</taxon>
        <taxon>Gammaproteobacteria</taxon>
        <taxon>Pseudomonadales</taxon>
        <taxon>Pseudomonadaceae</taxon>
        <taxon>Pseudomonas</taxon>
    </lineage>
</organism>
<dbReference type="AlphaFoldDB" id="A0A3M4SD55"/>
<comment type="caution">
    <text evidence="2">The sequence shown here is derived from an EMBL/GenBank/DDBJ whole genome shotgun (WGS) entry which is preliminary data.</text>
</comment>
<dbReference type="Pfam" id="PF13589">
    <property type="entry name" value="HATPase_c_3"/>
    <property type="match status" value="1"/>
</dbReference>
<evidence type="ECO:0000313" key="3">
    <source>
        <dbReference type="Proteomes" id="UP000276615"/>
    </source>
</evidence>
<evidence type="ECO:0000313" key="2">
    <source>
        <dbReference type="EMBL" id="RMR12526.1"/>
    </source>
</evidence>
<gene>
    <name evidence="2" type="ORF">ALP92_02016</name>
</gene>
<feature type="region of interest" description="Disordered" evidence="1">
    <location>
        <begin position="355"/>
        <end position="408"/>
    </location>
</feature>
<feature type="compositionally biased region" description="Pro residues" evidence="1">
    <location>
        <begin position="369"/>
        <end position="403"/>
    </location>
</feature>
<feature type="compositionally biased region" description="Basic and acidic residues" evidence="1">
    <location>
        <begin position="355"/>
        <end position="366"/>
    </location>
</feature>
<dbReference type="Proteomes" id="UP000276615">
    <property type="component" value="Unassembled WGS sequence"/>
</dbReference>
<dbReference type="Gene3D" id="3.30.565.10">
    <property type="entry name" value="Histidine kinase-like ATPase, C-terminal domain"/>
    <property type="match status" value="1"/>
</dbReference>
<dbReference type="InterPro" id="IPR036890">
    <property type="entry name" value="HATPase_C_sf"/>
</dbReference>
<proteinExistence type="predicted"/>
<reference evidence="2 3" key="1">
    <citation type="submission" date="2018-08" db="EMBL/GenBank/DDBJ databases">
        <title>Recombination of ecologically and evolutionarily significant loci maintains genetic cohesion in the Pseudomonas syringae species complex.</title>
        <authorList>
            <person name="Dillon M."/>
            <person name="Thakur S."/>
            <person name="Almeida R.N.D."/>
            <person name="Weir B.S."/>
            <person name="Guttman D.S."/>
        </authorList>
    </citation>
    <scope>NUCLEOTIDE SEQUENCE [LARGE SCALE GENOMIC DNA]</scope>
    <source>
        <strain evidence="2 3">ICMP 8670</strain>
    </source>
</reference>
<dbReference type="SUPFAM" id="SSF55874">
    <property type="entry name" value="ATPase domain of HSP90 chaperone/DNA topoisomerase II/histidine kinase"/>
    <property type="match status" value="1"/>
</dbReference>